<reference evidence="8" key="1">
    <citation type="journal article" date="2021" name="PeerJ">
        <title>Extensive microbial diversity within the chicken gut microbiome revealed by metagenomics and culture.</title>
        <authorList>
            <person name="Gilroy R."/>
            <person name="Ravi A."/>
            <person name="Getino M."/>
            <person name="Pursley I."/>
            <person name="Horton D.L."/>
            <person name="Alikhan N.F."/>
            <person name="Baker D."/>
            <person name="Gharbi K."/>
            <person name="Hall N."/>
            <person name="Watson M."/>
            <person name="Adriaenssens E.M."/>
            <person name="Foster-Nyarko E."/>
            <person name="Jarju S."/>
            <person name="Secka A."/>
            <person name="Antonio M."/>
            <person name="Oren A."/>
            <person name="Chaudhuri R.R."/>
            <person name="La Ragione R."/>
            <person name="Hildebrand F."/>
            <person name="Pallen M.J."/>
        </authorList>
    </citation>
    <scope>NUCLEOTIDE SEQUENCE</scope>
    <source>
        <strain evidence="8">ChiGjej5B5-22894</strain>
    </source>
</reference>
<accession>A0A921MUI2</accession>
<organism evidence="8 9">
    <name type="scientific">Brachybacterium massiliense</name>
    <dbReference type="NCBI Taxonomy" id="1755098"/>
    <lineage>
        <taxon>Bacteria</taxon>
        <taxon>Bacillati</taxon>
        <taxon>Actinomycetota</taxon>
        <taxon>Actinomycetes</taxon>
        <taxon>Micrococcales</taxon>
        <taxon>Dermabacteraceae</taxon>
        <taxon>Brachybacterium</taxon>
    </lineage>
</organism>
<evidence type="ECO:0000256" key="6">
    <source>
        <dbReference type="HAMAP-Rule" id="MF_00223"/>
    </source>
</evidence>
<dbReference type="InterPro" id="IPR020602">
    <property type="entry name" value="GTP_CycHdrlase_I_dom"/>
</dbReference>
<dbReference type="PROSITE" id="PS00859">
    <property type="entry name" value="GTP_CYCLOHYDROL_1_1"/>
    <property type="match status" value="1"/>
</dbReference>
<evidence type="ECO:0000256" key="4">
    <source>
        <dbReference type="ARBA" id="ARBA00022563"/>
    </source>
</evidence>
<keyword evidence="6" id="KW-0862">Zinc</keyword>
<evidence type="ECO:0000259" key="7">
    <source>
        <dbReference type="Pfam" id="PF01227"/>
    </source>
</evidence>
<dbReference type="EMBL" id="DYUE01000073">
    <property type="protein sequence ID" value="HJG90642.1"/>
    <property type="molecule type" value="Genomic_DNA"/>
</dbReference>
<evidence type="ECO:0000313" key="8">
    <source>
        <dbReference type="EMBL" id="HJG90642.1"/>
    </source>
</evidence>
<dbReference type="GO" id="GO:0006729">
    <property type="term" value="P:tetrahydrobiopterin biosynthetic process"/>
    <property type="evidence" value="ECO:0007669"/>
    <property type="project" value="TreeGrafter"/>
</dbReference>
<reference evidence="8" key="2">
    <citation type="submission" date="2021-09" db="EMBL/GenBank/DDBJ databases">
        <authorList>
            <person name="Gilroy R."/>
        </authorList>
    </citation>
    <scope>NUCLEOTIDE SEQUENCE</scope>
    <source>
        <strain evidence="8">ChiGjej5B5-22894</strain>
    </source>
</reference>
<dbReference type="RefSeq" id="WP_087483346.1">
    <property type="nucleotide sequence ID" value="NZ_FXXB01000003.1"/>
</dbReference>
<comment type="subunit">
    <text evidence="6">Homopolymer.</text>
</comment>
<keyword evidence="4 6" id="KW-0554">One-carbon metabolism</keyword>
<dbReference type="HAMAP" id="MF_00223">
    <property type="entry name" value="FolE"/>
    <property type="match status" value="1"/>
</dbReference>
<comment type="pathway">
    <text evidence="2 6">Cofactor biosynthesis; 7,8-dihydroneopterin triphosphate biosynthesis; 7,8-dihydroneopterin triphosphate from GTP: step 1/1.</text>
</comment>
<feature type="binding site" evidence="6">
    <location>
        <position position="77"/>
    </location>
    <ligand>
        <name>Zn(2+)</name>
        <dbReference type="ChEBI" id="CHEBI:29105"/>
    </ligand>
</feature>
<keyword evidence="6" id="KW-0547">Nucleotide-binding</keyword>
<dbReference type="FunFam" id="1.10.286.10:FF:000001">
    <property type="entry name" value="GTP cyclohydrolase 1"/>
    <property type="match status" value="1"/>
</dbReference>
<evidence type="ECO:0000256" key="3">
    <source>
        <dbReference type="ARBA" id="ARBA00008085"/>
    </source>
</evidence>
<keyword evidence="6" id="KW-0479">Metal-binding</keyword>
<keyword evidence="6" id="KW-0342">GTP-binding</keyword>
<dbReference type="GO" id="GO:0006730">
    <property type="term" value="P:one-carbon metabolic process"/>
    <property type="evidence" value="ECO:0007669"/>
    <property type="project" value="UniProtKB-UniRule"/>
</dbReference>
<proteinExistence type="inferred from homology"/>
<feature type="binding site" evidence="6">
    <location>
        <position position="80"/>
    </location>
    <ligand>
        <name>Zn(2+)</name>
        <dbReference type="ChEBI" id="CHEBI:29105"/>
    </ligand>
</feature>
<dbReference type="NCBIfam" id="TIGR00063">
    <property type="entry name" value="folE"/>
    <property type="match status" value="1"/>
</dbReference>
<dbReference type="Pfam" id="PF01227">
    <property type="entry name" value="GTP_cyclohydroI"/>
    <property type="match status" value="1"/>
</dbReference>
<gene>
    <name evidence="6 8" type="primary">folE</name>
    <name evidence="8" type="ORF">K8V81_02840</name>
</gene>
<dbReference type="PROSITE" id="PS00860">
    <property type="entry name" value="GTP_CYCLOHYDROL_1_2"/>
    <property type="match status" value="1"/>
</dbReference>
<dbReference type="InterPro" id="IPR043133">
    <property type="entry name" value="GTP-CH-I_C/QueF"/>
</dbReference>
<feature type="domain" description="GTP cyclohydrolase I" evidence="7">
    <location>
        <begin position="8"/>
        <end position="185"/>
    </location>
</feature>
<comment type="similarity">
    <text evidence="3 6">Belongs to the GTP cyclohydrolase I family.</text>
</comment>
<comment type="catalytic activity">
    <reaction evidence="1 6">
        <text>GTP + H2O = 7,8-dihydroneopterin 3'-triphosphate + formate + H(+)</text>
        <dbReference type="Rhea" id="RHEA:17473"/>
        <dbReference type="ChEBI" id="CHEBI:15377"/>
        <dbReference type="ChEBI" id="CHEBI:15378"/>
        <dbReference type="ChEBI" id="CHEBI:15740"/>
        <dbReference type="ChEBI" id="CHEBI:37565"/>
        <dbReference type="ChEBI" id="CHEBI:58462"/>
        <dbReference type="EC" id="3.5.4.16"/>
    </reaction>
</comment>
<dbReference type="Proteomes" id="UP000742460">
    <property type="component" value="Unassembled WGS sequence"/>
</dbReference>
<name>A0A921MUI2_9MICO</name>
<protein>
    <recommendedName>
        <fullName evidence="6">GTP cyclohydrolase 1</fullName>
        <ecNumber evidence="6">3.5.4.16</ecNumber>
    </recommendedName>
    <alternativeName>
        <fullName evidence="6">GTP cyclohydrolase I</fullName>
        <shortName evidence="6">GTP-CH-I</shortName>
    </alternativeName>
</protein>
<dbReference type="AlphaFoldDB" id="A0A921MUI2"/>
<dbReference type="SUPFAM" id="SSF55620">
    <property type="entry name" value="Tetrahydrobiopterin biosynthesis enzymes-like"/>
    <property type="match status" value="1"/>
</dbReference>
<dbReference type="GO" id="GO:0003934">
    <property type="term" value="F:GTP cyclohydrolase I activity"/>
    <property type="evidence" value="ECO:0007669"/>
    <property type="project" value="UniProtKB-UniRule"/>
</dbReference>
<dbReference type="InterPro" id="IPR043134">
    <property type="entry name" value="GTP-CH-I_N"/>
</dbReference>
<dbReference type="InterPro" id="IPR001474">
    <property type="entry name" value="GTP_CycHdrlase_I"/>
</dbReference>
<dbReference type="GO" id="GO:0005525">
    <property type="term" value="F:GTP binding"/>
    <property type="evidence" value="ECO:0007669"/>
    <property type="project" value="UniProtKB-KW"/>
</dbReference>
<dbReference type="NCBIfam" id="NF006825">
    <property type="entry name" value="PRK09347.1-2"/>
    <property type="match status" value="1"/>
</dbReference>
<dbReference type="EC" id="3.5.4.16" evidence="6"/>
<dbReference type="Gene3D" id="3.30.1130.10">
    <property type="match status" value="1"/>
</dbReference>
<dbReference type="FunFam" id="3.30.1130.10:FF:000001">
    <property type="entry name" value="GTP cyclohydrolase 1"/>
    <property type="match status" value="1"/>
</dbReference>
<dbReference type="GO" id="GO:0005737">
    <property type="term" value="C:cytoplasm"/>
    <property type="evidence" value="ECO:0007669"/>
    <property type="project" value="TreeGrafter"/>
</dbReference>
<dbReference type="PANTHER" id="PTHR11109">
    <property type="entry name" value="GTP CYCLOHYDROLASE I"/>
    <property type="match status" value="1"/>
</dbReference>
<dbReference type="GO" id="GO:0046654">
    <property type="term" value="P:tetrahydrofolate biosynthetic process"/>
    <property type="evidence" value="ECO:0007669"/>
    <property type="project" value="UniProtKB-UniRule"/>
</dbReference>
<sequence length="188" mass="20452">MTVDRPRIEAAVREILAAIGEDPDRDGLLDTPARVARMYAEVFQGLGQDAHEPLSTTFDIEHQELVLVRDIAFYSMCEHHLLPFHGTAHVGYIPGGGVVTGLSKLARLVNVYAQRPQVQERLTFQIADALMEELGADGAIVVVEAEHMCMSMRGVRAAGARTVTSAVRGMLRDSASTRGEAMALINRA</sequence>
<dbReference type="InterPro" id="IPR018234">
    <property type="entry name" value="GTP_CycHdrlase_I_CS"/>
</dbReference>
<dbReference type="PANTHER" id="PTHR11109:SF7">
    <property type="entry name" value="GTP CYCLOHYDROLASE 1"/>
    <property type="match status" value="1"/>
</dbReference>
<keyword evidence="5 6" id="KW-0378">Hydrolase</keyword>
<dbReference type="NCBIfam" id="NF006826">
    <property type="entry name" value="PRK09347.1-3"/>
    <property type="match status" value="1"/>
</dbReference>
<dbReference type="Gene3D" id="1.10.286.10">
    <property type="match status" value="1"/>
</dbReference>
<evidence type="ECO:0000256" key="5">
    <source>
        <dbReference type="ARBA" id="ARBA00022801"/>
    </source>
</evidence>
<dbReference type="GO" id="GO:0008270">
    <property type="term" value="F:zinc ion binding"/>
    <property type="evidence" value="ECO:0007669"/>
    <property type="project" value="UniProtKB-UniRule"/>
</dbReference>
<evidence type="ECO:0000256" key="1">
    <source>
        <dbReference type="ARBA" id="ARBA00001052"/>
    </source>
</evidence>
<dbReference type="OrthoDB" id="9801207at2"/>
<feature type="binding site" evidence="6">
    <location>
        <position position="149"/>
    </location>
    <ligand>
        <name>Zn(2+)</name>
        <dbReference type="ChEBI" id="CHEBI:29105"/>
    </ligand>
</feature>
<evidence type="ECO:0000313" key="9">
    <source>
        <dbReference type="Proteomes" id="UP000742460"/>
    </source>
</evidence>
<comment type="caution">
    <text evidence="8">The sequence shown here is derived from an EMBL/GenBank/DDBJ whole genome shotgun (WGS) entry which is preliminary data.</text>
</comment>
<evidence type="ECO:0000256" key="2">
    <source>
        <dbReference type="ARBA" id="ARBA00005080"/>
    </source>
</evidence>